<dbReference type="Proteomes" id="UP000199699">
    <property type="component" value="Unassembled WGS sequence"/>
</dbReference>
<evidence type="ECO:0000313" key="6">
    <source>
        <dbReference type="Proteomes" id="UP000199699"/>
    </source>
</evidence>
<dbReference type="PROSITE" id="PS00041">
    <property type="entry name" value="HTH_ARAC_FAMILY_1"/>
    <property type="match status" value="1"/>
</dbReference>
<dbReference type="GO" id="GO:0043565">
    <property type="term" value="F:sequence-specific DNA binding"/>
    <property type="evidence" value="ECO:0007669"/>
    <property type="project" value="InterPro"/>
</dbReference>
<dbReference type="InterPro" id="IPR050204">
    <property type="entry name" value="AraC_XylS_family_regulators"/>
</dbReference>
<dbReference type="InterPro" id="IPR009057">
    <property type="entry name" value="Homeodomain-like_sf"/>
</dbReference>
<reference evidence="5 6" key="1">
    <citation type="submission" date="2016-06" db="EMBL/GenBank/DDBJ databases">
        <authorList>
            <person name="Kjaerup R.B."/>
            <person name="Dalgaard T.S."/>
            <person name="Juul-Madsen H.R."/>
        </authorList>
    </citation>
    <scope>NUCLEOTIDE SEQUENCE [LARGE SCALE GENOMIC DNA]</scope>
    <source>
        <strain evidence="5 6">DSM 43818</strain>
    </source>
</reference>
<evidence type="ECO:0000256" key="3">
    <source>
        <dbReference type="ARBA" id="ARBA00023163"/>
    </source>
</evidence>
<dbReference type="RefSeq" id="WP_091084497.1">
    <property type="nucleotide sequence ID" value="NZ_FMHT01000003.1"/>
</dbReference>
<keyword evidence="3" id="KW-0804">Transcription</keyword>
<dbReference type="OrthoDB" id="2559672at2"/>
<dbReference type="EMBL" id="FMHT01000003">
    <property type="protein sequence ID" value="SCL29193.1"/>
    <property type="molecule type" value="Genomic_DNA"/>
</dbReference>
<dbReference type="Gene3D" id="1.10.10.60">
    <property type="entry name" value="Homeodomain-like"/>
    <property type="match status" value="1"/>
</dbReference>
<keyword evidence="6" id="KW-1185">Reference proteome</keyword>
<evidence type="ECO:0000313" key="5">
    <source>
        <dbReference type="EMBL" id="SCL29193.1"/>
    </source>
</evidence>
<dbReference type="GO" id="GO:0003700">
    <property type="term" value="F:DNA-binding transcription factor activity"/>
    <property type="evidence" value="ECO:0007669"/>
    <property type="project" value="InterPro"/>
</dbReference>
<proteinExistence type="predicted"/>
<evidence type="ECO:0000256" key="2">
    <source>
        <dbReference type="ARBA" id="ARBA00023125"/>
    </source>
</evidence>
<organism evidence="5 6">
    <name type="scientific">Micromonospora nigra</name>
    <dbReference type="NCBI Taxonomy" id="145857"/>
    <lineage>
        <taxon>Bacteria</taxon>
        <taxon>Bacillati</taxon>
        <taxon>Actinomycetota</taxon>
        <taxon>Actinomycetes</taxon>
        <taxon>Micromonosporales</taxon>
        <taxon>Micromonosporaceae</taxon>
        <taxon>Micromonospora</taxon>
    </lineage>
</organism>
<dbReference type="InterPro" id="IPR046532">
    <property type="entry name" value="DUF6597"/>
</dbReference>
<dbReference type="PANTHER" id="PTHR46796">
    <property type="entry name" value="HTH-TYPE TRANSCRIPTIONAL ACTIVATOR RHAS-RELATED"/>
    <property type="match status" value="1"/>
</dbReference>
<dbReference type="InterPro" id="IPR018062">
    <property type="entry name" value="HTH_AraC-typ_CS"/>
</dbReference>
<dbReference type="SUPFAM" id="SSF46689">
    <property type="entry name" value="Homeodomain-like"/>
    <property type="match status" value="1"/>
</dbReference>
<dbReference type="STRING" id="145857.GA0070616_3837"/>
<dbReference type="AlphaFoldDB" id="A0A1C6SID6"/>
<dbReference type="Pfam" id="PF20240">
    <property type="entry name" value="DUF6597"/>
    <property type="match status" value="1"/>
</dbReference>
<dbReference type="InterPro" id="IPR018060">
    <property type="entry name" value="HTH_AraC"/>
</dbReference>
<dbReference type="Pfam" id="PF12833">
    <property type="entry name" value="HTH_18"/>
    <property type="match status" value="1"/>
</dbReference>
<protein>
    <submittedName>
        <fullName evidence="5">AraC-type DNA-binding protein</fullName>
    </submittedName>
</protein>
<keyword evidence="1" id="KW-0805">Transcription regulation</keyword>
<sequence length="267" mass="29058">MTSLGSGRGILYPARLPSFHRVPAPAELSELVRWFWIPRWNLAPGRTSRQELLPFPASNLVVEPGGVSLVGPTTGVSHRDLRGRGWAVGALLRPAGIASLRTAPTDIRDTHVPFDAPDLHHTVSAAMRDDDETAGRDRAVLACTEFWAARALTPPDEGGALANAMEDLIASDPSIVRVDQVAQHLGISTRGVQRLAQRHVGLTPLAIIRRYRLQDAAQRLRNDPSATISQVAAELGYADHAHLSTDFRRVLGFTPNSYRKGENAPSR</sequence>
<gene>
    <name evidence="5" type="ORF">GA0070616_3837</name>
</gene>
<evidence type="ECO:0000256" key="1">
    <source>
        <dbReference type="ARBA" id="ARBA00023015"/>
    </source>
</evidence>
<feature type="domain" description="HTH araC/xylS-type" evidence="4">
    <location>
        <begin position="159"/>
        <end position="261"/>
    </location>
</feature>
<dbReference type="SMART" id="SM00342">
    <property type="entry name" value="HTH_ARAC"/>
    <property type="match status" value="1"/>
</dbReference>
<keyword evidence="2 5" id="KW-0238">DNA-binding</keyword>
<accession>A0A1C6SID6</accession>
<name>A0A1C6SID6_9ACTN</name>
<evidence type="ECO:0000259" key="4">
    <source>
        <dbReference type="PROSITE" id="PS01124"/>
    </source>
</evidence>
<dbReference type="PROSITE" id="PS01124">
    <property type="entry name" value="HTH_ARAC_FAMILY_2"/>
    <property type="match status" value="1"/>
</dbReference>